<evidence type="ECO:0000313" key="3">
    <source>
        <dbReference type="Proteomes" id="UP000245680"/>
    </source>
</evidence>
<feature type="signal peptide" evidence="1">
    <location>
        <begin position="1"/>
        <end position="23"/>
    </location>
</feature>
<reference evidence="2 3" key="1">
    <citation type="submission" date="2018-05" db="EMBL/GenBank/DDBJ databases">
        <title>Rhodobacteraceae gen. nov., sp. nov. isolated from sea water.</title>
        <authorList>
            <person name="Ren Y."/>
        </authorList>
    </citation>
    <scope>NUCLEOTIDE SEQUENCE [LARGE SCALE GENOMIC DNA]</scope>
    <source>
        <strain evidence="2 3">TG-679</strain>
    </source>
</reference>
<dbReference type="Gene3D" id="3.30.310.70">
    <property type="entry name" value="TT1751-like domain"/>
    <property type="match status" value="1"/>
</dbReference>
<dbReference type="Proteomes" id="UP000245680">
    <property type="component" value="Unassembled WGS sequence"/>
</dbReference>
<dbReference type="EMBL" id="QGKU01000038">
    <property type="protein sequence ID" value="PWR02242.1"/>
    <property type="molecule type" value="Genomic_DNA"/>
</dbReference>
<dbReference type="InterPro" id="IPR035923">
    <property type="entry name" value="TT1751-like_sf"/>
</dbReference>
<proteinExistence type="predicted"/>
<dbReference type="SUPFAM" id="SSF103247">
    <property type="entry name" value="TT1751-like"/>
    <property type="match status" value="1"/>
</dbReference>
<feature type="chain" id="PRO_5016037988" evidence="1">
    <location>
        <begin position="24"/>
        <end position="149"/>
    </location>
</feature>
<name>A0A2V2LAJ9_9RHOB</name>
<accession>A0A2V2LAJ9</accession>
<protein>
    <submittedName>
        <fullName evidence="2">DUF302 domain-containing protein</fullName>
    </submittedName>
</protein>
<dbReference type="AlphaFoldDB" id="A0A2V2LAJ9"/>
<dbReference type="OrthoDB" id="7363179at2"/>
<evidence type="ECO:0000256" key="1">
    <source>
        <dbReference type="SAM" id="SignalP"/>
    </source>
</evidence>
<gene>
    <name evidence="2" type="ORF">DKT77_11810</name>
</gene>
<keyword evidence="1" id="KW-0732">Signal</keyword>
<comment type="caution">
    <text evidence="2">The sequence shown here is derived from an EMBL/GenBank/DDBJ whole genome shotgun (WGS) entry which is preliminary data.</text>
</comment>
<sequence length="149" mass="15476">MPRHLRLPAAGLLAAAVALPAAAQDGVVTTPFDGSFDDAAFAVETAIVGQGLVIDHVSHVGEMLARTKQAVGSDVDLFTEADVFLFCSAVTSRAVMEADPMNIAHCPYGVFVAELPGGEVLIGHKTYPEGPMQQVQDLLSAIVAEAAAF</sequence>
<organism evidence="2 3">
    <name type="scientific">Meridianimarinicoccus roseus</name>
    <dbReference type="NCBI Taxonomy" id="2072018"/>
    <lineage>
        <taxon>Bacteria</taxon>
        <taxon>Pseudomonadati</taxon>
        <taxon>Pseudomonadota</taxon>
        <taxon>Alphaproteobacteria</taxon>
        <taxon>Rhodobacterales</taxon>
        <taxon>Paracoccaceae</taxon>
        <taxon>Meridianimarinicoccus</taxon>
    </lineage>
</organism>
<keyword evidence="3" id="KW-1185">Reference proteome</keyword>
<evidence type="ECO:0000313" key="2">
    <source>
        <dbReference type="EMBL" id="PWR02242.1"/>
    </source>
</evidence>